<evidence type="ECO:0000256" key="3">
    <source>
        <dbReference type="ARBA" id="ARBA00022679"/>
    </source>
</evidence>
<evidence type="ECO:0000256" key="5">
    <source>
        <dbReference type="ARBA" id="ARBA00022842"/>
    </source>
</evidence>
<dbReference type="PANTHER" id="PTHR12001:SF69">
    <property type="entry name" value="ALL TRANS-POLYPRENYL-DIPHOSPHATE SYNTHASE PDSS1"/>
    <property type="match status" value="1"/>
</dbReference>
<evidence type="ECO:0000313" key="8">
    <source>
        <dbReference type="Proteomes" id="UP000215914"/>
    </source>
</evidence>
<dbReference type="GO" id="GO:1901663">
    <property type="term" value="P:quinone biosynthetic process"/>
    <property type="evidence" value="ECO:0007669"/>
    <property type="project" value="UniProtKB-ARBA"/>
</dbReference>
<comment type="similarity">
    <text evidence="2">Belongs to the FPP/GGPP synthase family.</text>
</comment>
<sequence>MQAKKLSVSYTFKVAFLVGDFMFAQSSWYLVNLESLEIIKLIRQLYHCIGIKDFANGEIKQALSLFDGEVELDEYLIKSCYKTASLIVASSKGVAVFSGVDNDINEQMYQSGEKSWSVIPGC</sequence>
<organism evidence="7 8">
    <name type="scientific">Helianthus annuus</name>
    <name type="common">Common sunflower</name>
    <dbReference type="NCBI Taxonomy" id="4232"/>
    <lineage>
        <taxon>Eukaryota</taxon>
        <taxon>Viridiplantae</taxon>
        <taxon>Streptophyta</taxon>
        <taxon>Embryophyta</taxon>
        <taxon>Tracheophyta</taxon>
        <taxon>Spermatophyta</taxon>
        <taxon>Magnoliopsida</taxon>
        <taxon>eudicotyledons</taxon>
        <taxon>Gunneridae</taxon>
        <taxon>Pentapetalae</taxon>
        <taxon>asterids</taxon>
        <taxon>campanulids</taxon>
        <taxon>Asterales</taxon>
        <taxon>Asteraceae</taxon>
        <taxon>Asteroideae</taxon>
        <taxon>Heliantheae alliance</taxon>
        <taxon>Heliantheae</taxon>
        <taxon>Helianthus</taxon>
    </lineage>
</organism>
<dbReference type="Pfam" id="PF00348">
    <property type="entry name" value="polyprenyl_synt"/>
    <property type="match status" value="1"/>
</dbReference>
<proteinExistence type="inferred from homology"/>
<dbReference type="InterPro" id="IPR000092">
    <property type="entry name" value="Polyprenyl_synt"/>
</dbReference>
<keyword evidence="8" id="KW-1185">Reference proteome</keyword>
<gene>
    <name evidence="7" type="ORF">HannXRQ_Chr02g0047111</name>
</gene>
<dbReference type="InterPro" id="IPR008949">
    <property type="entry name" value="Isoprenoid_synthase_dom_sf"/>
</dbReference>
<dbReference type="Proteomes" id="UP000215914">
    <property type="component" value="Chromosome 2"/>
</dbReference>
<keyword evidence="4" id="KW-0479">Metal-binding</keyword>
<dbReference type="PANTHER" id="PTHR12001">
    <property type="entry name" value="GERANYLGERANYL PYROPHOSPHATE SYNTHASE"/>
    <property type="match status" value="1"/>
</dbReference>
<keyword evidence="6" id="KW-0414">Isoprene biosynthesis</keyword>
<accession>A0A251VGJ4</accession>
<dbReference type="Gene3D" id="1.10.600.10">
    <property type="entry name" value="Farnesyl Diphosphate Synthase"/>
    <property type="match status" value="1"/>
</dbReference>
<evidence type="ECO:0000256" key="4">
    <source>
        <dbReference type="ARBA" id="ARBA00022723"/>
    </source>
</evidence>
<dbReference type="GO" id="GO:0046872">
    <property type="term" value="F:metal ion binding"/>
    <property type="evidence" value="ECO:0007669"/>
    <property type="project" value="UniProtKB-KW"/>
</dbReference>
<dbReference type="InParanoid" id="A0A251VGJ4"/>
<keyword evidence="5" id="KW-0460">Magnesium</keyword>
<name>A0A251VGJ4_HELAN</name>
<comment type="cofactor">
    <cofactor evidence="1">
        <name>Mg(2+)</name>
        <dbReference type="ChEBI" id="CHEBI:18420"/>
    </cofactor>
</comment>
<dbReference type="GO" id="GO:0008299">
    <property type="term" value="P:isoprenoid biosynthetic process"/>
    <property type="evidence" value="ECO:0007669"/>
    <property type="project" value="UniProtKB-KW"/>
</dbReference>
<keyword evidence="3" id="KW-0808">Transferase</keyword>
<dbReference type="SUPFAM" id="SSF48576">
    <property type="entry name" value="Terpenoid synthases"/>
    <property type="match status" value="1"/>
</dbReference>
<evidence type="ECO:0000313" key="7">
    <source>
        <dbReference type="EMBL" id="OTG34554.1"/>
    </source>
</evidence>
<protein>
    <submittedName>
        <fullName evidence="7">Putative isoprenoid synthase domain, Polyprenyl synthetase-related protein</fullName>
    </submittedName>
</protein>
<evidence type="ECO:0000256" key="1">
    <source>
        <dbReference type="ARBA" id="ARBA00001946"/>
    </source>
</evidence>
<dbReference type="GO" id="GO:0004659">
    <property type="term" value="F:prenyltransferase activity"/>
    <property type="evidence" value="ECO:0007669"/>
    <property type="project" value="InterPro"/>
</dbReference>
<dbReference type="EMBL" id="CM007891">
    <property type="protein sequence ID" value="OTG34554.1"/>
    <property type="molecule type" value="Genomic_DNA"/>
</dbReference>
<dbReference type="STRING" id="4232.A0A251VGJ4"/>
<evidence type="ECO:0000256" key="6">
    <source>
        <dbReference type="ARBA" id="ARBA00023229"/>
    </source>
</evidence>
<evidence type="ECO:0000256" key="2">
    <source>
        <dbReference type="ARBA" id="ARBA00006706"/>
    </source>
</evidence>
<dbReference type="CDD" id="cd00867">
    <property type="entry name" value="Trans_IPPS"/>
    <property type="match status" value="1"/>
</dbReference>
<dbReference type="AlphaFoldDB" id="A0A251VGJ4"/>
<reference evidence="8" key="1">
    <citation type="journal article" date="2017" name="Nature">
        <title>The sunflower genome provides insights into oil metabolism, flowering and Asterid evolution.</title>
        <authorList>
            <person name="Badouin H."/>
            <person name="Gouzy J."/>
            <person name="Grassa C.J."/>
            <person name="Murat F."/>
            <person name="Staton S.E."/>
            <person name="Cottret L."/>
            <person name="Lelandais-Briere C."/>
            <person name="Owens G.L."/>
            <person name="Carrere S."/>
            <person name="Mayjonade B."/>
            <person name="Legrand L."/>
            <person name="Gill N."/>
            <person name="Kane N.C."/>
            <person name="Bowers J.E."/>
            <person name="Hubner S."/>
            <person name="Bellec A."/>
            <person name="Berard A."/>
            <person name="Berges H."/>
            <person name="Blanchet N."/>
            <person name="Boniface M.C."/>
            <person name="Brunel D."/>
            <person name="Catrice O."/>
            <person name="Chaidir N."/>
            <person name="Claudel C."/>
            <person name="Donnadieu C."/>
            <person name="Faraut T."/>
            <person name="Fievet G."/>
            <person name="Helmstetter N."/>
            <person name="King M."/>
            <person name="Knapp S.J."/>
            <person name="Lai Z."/>
            <person name="Le Paslier M.C."/>
            <person name="Lippi Y."/>
            <person name="Lorenzon L."/>
            <person name="Mandel J.R."/>
            <person name="Marage G."/>
            <person name="Marchand G."/>
            <person name="Marquand E."/>
            <person name="Bret-Mestries E."/>
            <person name="Morien E."/>
            <person name="Nambeesan S."/>
            <person name="Nguyen T."/>
            <person name="Pegot-Espagnet P."/>
            <person name="Pouilly N."/>
            <person name="Raftis F."/>
            <person name="Sallet E."/>
            <person name="Schiex T."/>
            <person name="Thomas J."/>
            <person name="Vandecasteele C."/>
            <person name="Vares D."/>
            <person name="Vear F."/>
            <person name="Vautrin S."/>
            <person name="Crespi M."/>
            <person name="Mangin B."/>
            <person name="Burke J.M."/>
            <person name="Salse J."/>
            <person name="Munos S."/>
            <person name="Vincourt P."/>
            <person name="Rieseberg L.H."/>
            <person name="Langlade N.B."/>
        </authorList>
    </citation>
    <scope>NUCLEOTIDE SEQUENCE [LARGE SCALE GENOMIC DNA]</scope>
    <source>
        <strain evidence="8">cv. SF193</strain>
    </source>
</reference>